<protein>
    <submittedName>
        <fullName evidence="1">Thiamine biosynthesis protein ThiS</fullName>
    </submittedName>
</protein>
<dbReference type="InterPro" id="IPR010035">
    <property type="entry name" value="Thi_S"/>
</dbReference>
<dbReference type="PANTHER" id="PTHR34472">
    <property type="entry name" value="SULFUR CARRIER PROTEIN THIS"/>
    <property type="match status" value="1"/>
</dbReference>
<dbReference type="Gene3D" id="3.10.20.30">
    <property type="match status" value="1"/>
</dbReference>
<dbReference type="Proteomes" id="UP001317742">
    <property type="component" value="Chromosome"/>
</dbReference>
<reference evidence="1 2" key="1">
    <citation type="submission" date="2022-08" db="EMBL/GenBank/DDBJ databases">
        <title>Genome Sequence of the sulphate-reducing bacterium, Pseudodesulfovibrio sp. SYK.</title>
        <authorList>
            <person name="Kondo R."/>
            <person name="Kataoka T."/>
        </authorList>
    </citation>
    <scope>NUCLEOTIDE SEQUENCE [LARGE SCALE GENOMIC DNA]</scope>
    <source>
        <strain evidence="1 2">SYK</strain>
    </source>
</reference>
<dbReference type="InterPro" id="IPR003749">
    <property type="entry name" value="ThiS/MoaD-like"/>
</dbReference>
<name>A0ABN6S2U2_9BACT</name>
<accession>A0ABN6S2U2</accession>
<dbReference type="EMBL" id="AP026709">
    <property type="protein sequence ID" value="BDQ36680.1"/>
    <property type="molecule type" value="Genomic_DNA"/>
</dbReference>
<evidence type="ECO:0000313" key="2">
    <source>
        <dbReference type="Proteomes" id="UP001317742"/>
    </source>
</evidence>
<organism evidence="1 2">
    <name type="scientific">Pseudodesulfovibrio nedwellii</name>
    <dbReference type="NCBI Taxonomy" id="2973072"/>
    <lineage>
        <taxon>Bacteria</taxon>
        <taxon>Pseudomonadati</taxon>
        <taxon>Thermodesulfobacteriota</taxon>
        <taxon>Desulfovibrionia</taxon>
        <taxon>Desulfovibrionales</taxon>
        <taxon>Desulfovibrionaceae</taxon>
    </lineage>
</organism>
<proteinExistence type="predicted"/>
<keyword evidence="2" id="KW-1185">Reference proteome</keyword>
<dbReference type="Pfam" id="PF02597">
    <property type="entry name" value="ThiS"/>
    <property type="match status" value="1"/>
</dbReference>
<dbReference type="InterPro" id="IPR012675">
    <property type="entry name" value="Beta-grasp_dom_sf"/>
</dbReference>
<dbReference type="RefSeq" id="WP_281762571.1">
    <property type="nucleotide sequence ID" value="NZ_AP026709.1"/>
</dbReference>
<evidence type="ECO:0000313" key="1">
    <source>
        <dbReference type="EMBL" id="BDQ36680.1"/>
    </source>
</evidence>
<dbReference type="NCBIfam" id="TIGR01683">
    <property type="entry name" value="thiS"/>
    <property type="match status" value="1"/>
</dbReference>
<dbReference type="PANTHER" id="PTHR34472:SF1">
    <property type="entry name" value="SULFUR CARRIER PROTEIN THIS"/>
    <property type="match status" value="1"/>
</dbReference>
<dbReference type="CDD" id="cd00565">
    <property type="entry name" value="Ubl_ThiS"/>
    <property type="match status" value="1"/>
</dbReference>
<dbReference type="SUPFAM" id="SSF54285">
    <property type="entry name" value="MoaD/ThiS"/>
    <property type="match status" value="1"/>
</dbReference>
<dbReference type="InterPro" id="IPR016155">
    <property type="entry name" value="Mopterin_synth/thiamin_S_b"/>
</dbReference>
<gene>
    <name evidence="1" type="primary">thiS</name>
    <name evidence="1" type="ORF">SYK_10400</name>
</gene>
<sequence length="66" mass="7038">MIVVLNGKEVNVTEGMTILALLESKDVSPQVVVVERNGDIVPGENFDTTSLNDGDHLEVLRFVGGG</sequence>